<dbReference type="RefSeq" id="WP_344871426.1">
    <property type="nucleotide sequence ID" value="NZ_BAABAL010000005.1"/>
</dbReference>
<evidence type="ECO:0000256" key="1">
    <source>
        <dbReference type="SAM" id="MobiDB-lite"/>
    </source>
</evidence>
<accession>A0ABP7R7M7</accession>
<keyword evidence="3" id="KW-1185">Reference proteome</keyword>
<reference evidence="3" key="1">
    <citation type="journal article" date="2019" name="Int. J. Syst. Evol. Microbiol.">
        <title>The Global Catalogue of Microorganisms (GCM) 10K type strain sequencing project: providing services to taxonomists for standard genome sequencing and annotation.</title>
        <authorList>
            <consortium name="The Broad Institute Genomics Platform"/>
            <consortium name="The Broad Institute Genome Sequencing Center for Infectious Disease"/>
            <person name="Wu L."/>
            <person name="Ma J."/>
        </authorList>
    </citation>
    <scope>NUCLEOTIDE SEQUENCE [LARGE SCALE GENOMIC DNA]</scope>
    <source>
        <strain evidence="3">JCM 17342</strain>
    </source>
</reference>
<proteinExistence type="predicted"/>
<evidence type="ECO:0000313" key="2">
    <source>
        <dbReference type="EMBL" id="GAA3993544.1"/>
    </source>
</evidence>
<dbReference type="EMBL" id="BAABAL010000005">
    <property type="protein sequence ID" value="GAA3993544.1"/>
    <property type="molecule type" value="Genomic_DNA"/>
</dbReference>
<evidence type="ECO:0000313" key="3">
    <source>
        <dbReference type="Proteomes" id="UP001501747"/>
    </source>
</evidence>
<organism evidence="2 3">
    <name type="scientific">Allokutzneria multivorans</name>
    <dbReference type="NCBI Taxonomy" id="1142134"/>
    <lineage>
        <taxon>Bacteria</taxon>
        <taxon>Bacillati</taxon>
        <taxon>Actinomycetota</taxon>
        <taxon>Actinomycetes</taxon>
        <taxon>Pseudonocardiales</taxon>
        <taxon>Pseudonocardiaceae</taxon>
        <taxon>Allokutzneria</taxon>
    </lineage>
</organism>
<feature type="compositionally biased region" description="Basic and acidic residues" evidence="1">
    <location>
        <begin position="1"/>
        <end position="12"/>
    </location>
</feature>
<comment type="caution">
    <text evidence="2">The sequence shown here is derived from an EMBL/GenBank/DDBJ whole genome shotgun (WGS) entry which is preliminary data.</text>
</comment>
<feature type="region of interest" description="Disordered" evidence="1">
    <location>
        <begin position="1"/>
        <end position="61"/>
    </location>
</feature>
<gene>
    <name evidence="2" type="ORF">GCM10022247_11150</name>
</gene>
<sequence>MAKAARRPERIDPTWPGETADGHHPVSELASHTQGAQSPFGEVTFPAEGVHYEHPVTVINK</sequence>
<name>A0ABP7R7M7_9PSEU</name>
<protein>
    <submittedName>
        <fullName evidence="2">Uncharacterized protein</fullName>
    </submittedName>
</protein>
<dbReference type="Proteomes" id="UP001501747">
    <property type="component" value="Unassembled WGS sequence"/>
</dbReference>